<organism evidence="2 3">
    <name type="scientific">Orchesella dallaii</name>
    <dbReference type="NCBI Taxonomy" id="48710"/>
    <lineage>
        <taxon>Eukaryota</taxon>
        <taxon>Metazoa</taxon>
        <taxon>Ecdysozoa</taxon>
        <taxon>Arthropoda</taxon>
        <taxon>Hexapoda</taxon>
        <taxon>Collembola</taxon>
        <taxon>Entomobryomorpha</taxon>
        <taxon>Entomobryoidea</taxon>
        <taxon>Orchesellidae</taxon>
        <taxon>Orchesellinae</taxon>
        <taxon>Orchesella</taxon>
    </lineage>
</organism>
<dbReference type="EMBL" id="CAXLJM020000001">
    <property type="protein sequence ID" value="CAL8068050.1"/>
    <property type="molecule type" value="Genomic_DNA"/>
</dbReference>
<evidence type="ECO:0000313" key="2">
    <source>
        <dbReference type="EMBL" id="CAL8068050.1"/>
    </source>
</evidence>
<gene>
    <name evidence="2" type="ORF">ODALV1_LOCUS86</name>
</gene>
<evidence type="ECO:0000313" key="3">
    <source>
        <dbReference type="Proteomes" id="UP001642540"/>
    </source>
</evidence>
<feature type="compositionally biased region" description="Polar residues" evidence="1">
    <location>
        <begin position="45"/>
        <end position="64"/>
    </location>
</feature>
<feature type="region of interest" description="Disordered" evidence="1">
    <location>
        <begin position="1"/>
        <end position="64"/>
    </location>
</feature>
<dbReference type="Proteomes" id="UP001642540">
    <property type="component" value="Unassembled WGS sequence"/>
</dbReference>
<keyword evidence="3" id="KW-1185">Reference proteome</keyword>
<proteinExistence type="predicted"/>
<evidence type="ECO:0000256" key="1">
    <source>
        <dbReference type="SAM" id="MobiDB-lite"/>
    </source>
</evidence>
<protein>
    <submittedName>
        <fullName evidence="2">Uncharacterized protein</fullName>
    </submittedName>
</protein>
<reference evidence="2 3" key="1">
    <citation type="submission" date="2024-08" db="EMBL/GenBank/DDBJ databases">
        <authorList>
            <person name="Cucini C."/>
            <person name="Frati F."/>
        </authorList>
    </citation>
    <scope>NUCLEOTIDE SEQUENCE [LARGE SCALE GENOMIC DNA]</scope>
</reference>
<sequence length="111" mass="12481">MLEPGKTIIPQMKSITTAPKTTTTTTKRPYAGIRSRRKHREIPRNSVNTTSNPDNKNTSAEIGTQNIVGQPQALDRKSLLWRQCKLLAKIISSITSQHLAYKHSQSKAEER</sequence>
<accession>A0ABP1PKK8</accession>
<comment type="caution">
    <text evidence="2">The sequence shown here is derived from an EMBL/GenBank/DDBJ whole genome shotgun (WGS) entry which is preliminary data.</text>
</comment>
<name>A0ABP1PKK8_9HEXA</name>
<feature type="compositionally biased region" description="Low complexity" evidence="1">
    <location>
        <begin position="16"/>
        <end position="27"/>
    </location>
</feature>